<dbReference type="InterPro" id="IPR004528">
    <property type="entry name" value="KdsB"/>
</dbReference>
<dbReference type="GO" id="GO:0005829">
    <property type="term" value="C:cytosol"/>
    <property type="evidence" value="ECO:0007669"/>
    <property type="project" value="TreeGrafter"/>
</dbReference>
<evidence type="ECO:0000313" key="6">
    <source>
        <dbReference type="EMBL" id="SUE34843.1"/>
    </source>
</evidence>
<accession>A0A379MTI4</accession>
<dbReference type="PANTHER" id="PTHR42866">
    <property type="entry name" value="3-DEOXY-MANNO-OCTULOSONATE CYTIDYLYLTRANSFERASE"/>
    <property type="match status" value="1"/>
</dbReference>
<dbReference type="FunFam" id="3.90.550.10:FF:000011">
    <property type="entry name" value="3-deoxy-manno-octulosonate cytidylyltransferase"/>
    <property type="match status" value="1"/>
</dbReference>
<protein>
    <recommendedName>
        <fullName evidence="5">3-deoxy-manno-octulosonate cytidylyltransferase</fullName>
        <ecNumber evidence="5">2.7.7.38</ecNumber>
    </recommendedName>
    <alternativeName>
        <fullName evidence="5">CMP-2-keto-3-deoxyoctulosonic acid synthase</fullName>
        <shortName evidence="5">CKS</shortName>
        <shortName evidence="5">CMP-KDO synthase</shortName>
    </alternativeName>
</protein>
<name>A0A379MTI4_9BACT</name>
<dbReference type="STRING" id="880526.GCA_000427365_01739"/>
<comment type="subcellular location">
    <subcellularLocation>
        <location evidence="5">Cytoplasm</location>
    </subcellularLocation>
    <subcellularLocation>
        <location evidence="1">Membrane</location>
    </subcellularLocation>
</comment>
<dbReference type="NCBIfam" id="NF003952">
    <property type="entry name" value="PRK05450.1-5"/>
    <property type="match status" value="1"/>
</dbReference>
<reference evidence="6 7" key="1">
    <citation type="submission" date="2018-06" db="EMBL/GenBank/DDBJ databases">
        <authorList>
            <consortium name="Pathogen Informatics"/>
            <person name="Doyle S."/>
        </authorList>
    </citation>
    <scope>NUCLEOTIDE SEQUENCE [LARGE SCALE GENOMIC DNA]</scope>
    <source>
        <strain evidence="6 7">NCTC11190</strain>
    </source>
</reference>
<proteinExistence type="inferred from homology"/>
<comment type="function">
    <text evidence="5">Activates KDO (a required 8-carbon sugar) for incorporation into bacterial lipopolysaccharide in Gram-negative bacteria.</text>
</comment>
<dbReference type="InterPro" id="IPR003329">
    <property type="entry name" value="Cytidylyl_trans"/>
</dbReference>
<dbReference type="HAMAP" id="MF_00057">
    <property type="entry name" value="KdsB"/>
    <property type="match status" value="1"/>
</dbReference>
<keyword evidence="4 5" id="KW-0448">Lipopolysaccharide biosynthesis</keyword>
<dbReference type="RefSeq" id="WP_027291363.1">
    <property type="nucleotide sequence ID" value="NZ_UGVL01000001.1"/>
</dbReference>
<gene>
    <name evidence="6" type="primary">kpsU</name>
    <name evidence="5" type="synonym">kdsB</name>
    <name evidence="6" type="ORF">NCTC11190_02079</name>
</gene>
<dbReference type="PANTHER" id="PTHR42866:SF2">
    <property type="entry name" value="3-DEOXY-MANNO-OCTULOSONATE CYTIDYLYLTRANSFERASE, MITOCHONDRIAL"/>
    <property type="match status" value="1"/>
</dbReference>
<dbReference type="GO" id="GO:0016020">
    <property type="term" value="C:membrane"/>
    <property type="evidence" value="ECO:0007669"/>
    <property type="project" value="UniProtKB-SubCell"/>
</dbReference>
<comment type="similarity">
    <text evidence="5">Belongs to the KdsB family.</text>
</comment>
<dbReference type="AlphaFoldDB" id="A0A379MTI4"/>
<evidence type="ECO:0000313" key="7">
    <source>
        <dbReference type="Proteomes" id="UP000255233"/>
    </source>
</evidence>
<keyword evidence="2 5" id="KW-0808">Transferase</keyword>
<comment type="pathway">
    <text evidence="5">Nucleotide-sugar biosynthesis; CMP-3-deoxy-D-manno-octulosonate biosynthesis; CMP-3-deoxy-D-manno-octulosonate from 3-deoxy-D-manno-octulosonate and CTP: step 1/1.</text>
</comment>
<evidence type="ECO:0000256" key="1">
    <source>
        <dbReference type="ARBA" id="ARBA00004370"/>
    </source>
</evidence>
<organism evidence="6 7">
    <name type="scientific">Rikenella microfusus</name>
    <dbReference type="NCBI Taxonomy" id="28139"/>
    <lineage>
        <taxon>Bacteria</taxon>
        <taxon>Pseudomonadati</taxon>
        <taxon>Bacteroidota</taxon>
        <taxon>Bacteroidia</taxon>
        <taxon>Bacteroidales</taxon>
        <taxon>Rikenellaceae</taxon>
        <taxon>Rikenella</taxon>
    </lineage>
</organism>
<dbReference type="CDD" id="cd02517">
    <property type="entry name" value="CMP-KDO-Synthetase"/>
    <property type="match status" value="1"/>
</dbReference>
<dbReference type="Proteomes" id="UP000255233">
    <property type="component" value="Unassembled WGS sequence"/>
</dbReference>
<keyword evidence="5" id="KW-0963">Cytoplasm</keyword>
<dbReference type="NCBIfam" id="NF009905">
    <property type="entry name" value="PRK13368.1"/>
    <property type="match status" value="1"/>
</dbReference>
<dbReference type="EC" id="2.7.7.38" evidence="5"/>
<evidence type="ECO:0000256" key="2">
    <source>
        <dbReference type="ARBA" id="ARBA00022679"/>
    </source>
</evidence>
<dbReference type="EMBL" id="UGVL01000001">
    <property type="protein sequence ID" value="SUE34843.1"/>
    <property type="molecule type" value="Genomic_DNA"/>
</dbReference>
<dbReference type="GO" id="GO:0008690">
    <property type="term" value="F:3-deoxy-manno-octulosonate cytidylyltransferase activity"/>
    <property type="evidence" value="ECO:0007669"/>
    <property type="project" value="UniProtKB-UniRule"/>
</dbReference>
<evidence type="ECO:0000256" key="5">
    <source>
        <dbReference type="HAMAP-Rule" id="MF_00057"/>
    </source>
</evidence>
<evidence type="ECO:0000256" key="3">
    <source>
        <dbReference type="ARBA" id="ARBA00022695"/>
    </source>
</evidence>
<dbReference type="OrthoDB" id="9815559at2"/>
<dbReference type="Pfam" id="PF02348">
    <property type="entry name" value="CTP_transf_3"/>
    <property type="match status" value="1"/>
</dbReference>
<dbReference type="GO" id="GO:0009103">
    <property type="term" value="P:lipopolysaccharide biosynthetic process"/>
    <property type="evidence" value="ECO:0007669"/>
    <property type="project" value="UniProtKB-UniRule"/>
</dbReference>
<keyword evidence="3 5" id="KW-0548">Nucleotidyltransferase</keyword>
<dbReference type="GO" id="GO:0033468">
    <property type="term" value="P:CMP-keto-3-deoxy-D-manno-octulosonic acid biosynthetic process"/>
    <property type="evidence" value="ECO:0007669"/>
    <property type="project" value="UniProtKB-UniRule"/>
</dbReference>
<dbReference type="NCBIfam" id="NF003950">
    <property type="entry name" value="PRK05450.1-3"/>
    <property type="match status" value="1"/>
</dbReference>
<dbReference type="Gene3D" id="3.90.550.10">
    <property type="entry name" value="Spore Coat Polysaccharide Biosynthesis Protein SpsA, Chain A"/>
    <property type="match status" value="1"/>
</dbReference>
<sequence length="252" mass="28282">MRFLALIPARYASSRFPGKPLADIHGKSMIRRVYERSAAVFGQACYVATDDNRIEDAVHAFGGRVIMTSAAHRSGTDRCAEALDTAERITGQTFDIVVNIQGDEPFIAIRQLEQIRSCFDDPDTQIATLVKPFAPAENIFNENSPKVVLSAAGDALYFSRSPIPFLRGVPREEWQGRHIYYKHIGLYAYRSDILRAVTALSPSPLEKAESLEQLRWIENGYRIRTAVTDLESHAIDTPEDLQNVLRLFPDAK</sequence>
<evidence type="ECO:0000256" key="4">
    <source>
        <dbReference type="ARBA" id="ARBA00022985"/>
    </source>
</evidence>
<dbReference type="SUPFAM" id="SSF53448">
    <property type="entry name" value="Nucleotide-diphospho-sugar transferases"/>
    <property type="match status" value="1"/>
</dbReference>
<dbReference type="UniPathway" id="UPA00358">
    <property type="reaction ID" value="UER00476"/>
</dbReference>
<comment type="catalytic activity">
    <reaction evidence="5">
        <text>3-deoxy-alpha-D-manno-oct-2-ulosonate + CTP = CMP-3-deoxy-beta-D-manno-octulosonate + diphosphate</text>
        <dbReference type="Rhea" id="RHEA:23448"/>
        <dbReference type="ChEBI" id="CHEBI:33019"/>
        <dbReference type="ChEBI" id="CHEBI:37563"/>
        <dbReference type="ChEBI" id="CHEBI:85986"/>
        <dbReference type="ChEBI" id="CHEBI:85987"/>
        <dbReference type="EC" id="2.7.7.38"/>
    </reaction>
</comment>
<dbReference type="InterPro" id="IPR029044">
    <property type="entry name" value="Nucleotide-diphossugar_trans"/>
</dbReference>
<keyword evidence="7" id="KW-1185">Reference proteome</keyword>
<dbReference type="NCBIfam" id="TIGR00466">
    <property type="entry name" value="kdsB"/>
    <property type="match status" value="1"/>
</dbReference>